<proteinExistence type="predicted"/>
<dbReference type="Pfam" id="PF09481">
    <property type="entry name" value="CRISPR_Cse1"/>
    <property type="match status" value="1"/>
</dbReference>
<comment type="caution">
    <text evidence="2">The sequence shown here is derived from an EMBL/GenBank/DDBJ whole genome shotgun (WGS) entry which is preliminary data.</text>
</comment>
<gene>
    <name evidence="2" type="ORF">GCM10009810_11020</name>
</gene>
<dbReference type="CDD" id="cd09729">
    <property type="entry name" value="Cse1_I-E"/>
    <property type="match status" value="1"/>
</dbReference>
<dbReference type="NCBIfam" id="TIGR02547">
    <property type="entry name" value="casA_cse1"/>
    <property type="match status" value="1"/>
</dbReference>
<evidence type="ECO:0000256" key="1">
    <source>
        <dbReference type="SAM" id="MobiDB-lite"/>
    </source>
</evidence>
<name>A0ABP4WEC8_9MICO</name>
<reference evidence="3" key="1">
    <citation type="journal article" date="2019" name="Int. J. Syst. Evol. Microbiol.">
        <title>The Global Catalogue of Microorganisms (GCM) 10K type strain sequencing project: providing services to taxonomists for standard genome sequencing and annotation.</title>
        <authorList>
            <consortium name="The Broad Institute Genomics Platform"/>
            <consortium name="The Broad Institute Genome Sequencing Center for Infectious Disease"/>
            <person name="Wu L."/>
            <person name="Ma J."/>
        </authorList>
    </citation>
    <scope>NUCLEOTIDE SEQUENCE [LARGE SCALE GENOMIC DNA]</scope>
    <source>
        <strain evidence="3">JCM 15591</strain>
    </source>
</reference>
<dbReference type="InterPro" id="IPR013381">
    <property type="entry name" value="CRISPR-assoc_prot_Cse1"/>
</dbReference>
<dbReference type="Gene3D" id="1.10.132.100">
    <property type="match status" value="1"/>
</dbReference>
<dbReference type="Proteomes" id="UP001501475">
    <property type="component" value="Unassembled WGS sequence"/>
</dbReference>
<protein>
    <recommendedName>
        <fullName evidence="4">Type I-E CRISPR-associated protein Cse1/CasA</fullName>
    </recommendedName>
</protein>
<dbReference type="EMBL" id="BAAAPN010000029">
    <property type="protein sequence ID" value="GAA1752865.1"/>
    <property type="molecule type" value="Genomic_DNA"/>
</dbReference>
<feature type="compositionally biased region" description="Polar residues" evidence="1">
    <location>
        <begin position="537"/>
        <end position="549"/>
    </location>
</feature>
<evidence type="ECO:0008006" key="4">
    <source>
        <dbReference type="Google" id="ProtNLM"/>
    </source>
</evidence>
<sequence length="549" mass="59585">MSRTAYDLRDEPWIAVRIGDQVHELSLREMFQRAGEIRGLAGEIPTQDAAILRLLLVIVNRAIPEHRHGPPEWTRLWEARELPLAEIDAYLDAQGERFDLLSPTTPFLQVAGLSASKTSGLVKLIAEVPAGEQYFTTRAGRQITSLSYAEAARWLVHCQQFDVSGIKTGAIGDPRVKGGKGYPIGTGFAGRCGLVFVEGGDLRETLLLNLVLPRREFDSRSDLPAWERSPLGPGVDAKHAFPTGPNDLTTWSMRRILLHHNGTEVTDVLITNGDPVHARNLHKVEHHSAWRRSANQEKLTGDTAYMPRSHDPARALWRGLDGILIERATGGAVSGEAVAELAPAVVSWLAERRDAGGLAPDTPVRLHAVGMSYGTQDSMIEATYDDALRLRAKVLTDPPVTSAALRAADLAVAAVTLLANLAGNLASAAGRDPAGARDRAREFGFHQLDGAFRLWLGRLGDGDPEPASADWSAVCRAVIATEADRLVREAGADAVLGRKVKERHLDAALADLWFRAALSKLIPPQPVPHDQERQMSAIPTPSGTRGSTR</sequence>
<dbReference type="RefSeq" id="WP_344063267.1">
    <property type="nucleotide sequence ID" value="NZ_BAAAPN010000029.1"/>
</dbReference>
<organism evidence="2 3">
    <name type="scientific">Nostocoides vanveenii</name>
    <dbReference type="NCBI Taxonomy" id="330835"/>
    <lineage>
        <taxon>Bacteria</taxon>
        <taxon>Bacillati</taxon>
        <taxon>Actinomycetota</taxon>
        <taxon>Actinomycetes</taxon>
        <taxon>Micrococcales</taxon>
        <taxon>Intrasporangiaceae</taxon>
        <taxon>Nostocoides</taxon>
    </lineage>
</organism>
<evidence type="ECO:0000313" key="3">
    <source>
        <dbReference type="Proteomes" id="UP001501475"/>
    </source>
</evidence>
<accession>A0ABP4WEC8</accession>
<feature type="region of interest" description="Disordered" evidence="1">
    <location>
        <begin position="524"/>
        <end position="549"/>
    </location>
</feature>
<keyword evidence="3" id="KW-1185">Reference proteome</keyword>
<evidence type="ECO:0000313" key="2">
    <source>
        <dbReference type="EMBL" id="GAA1752865.1"/>
    </source>
</evidence>